<dbReference type="AlphaFoldDB" id="A0A4V1MAU0"/>
<comment type="caution">
    <text evidence="1">The sequence shown here is derived from an EMBL/GenBank/DDBJ whole genome shotgun (WGS) entry which is preliminary data.</text>
</comment>
<protein>
    <submittedName>
        <fullName evidence="1">Uncharacterized protein</fullName>
    </submittedName>
</protein>
<evidence type="ECO:0000313" key="2">
    <source>
        <dbReference type="Proteomes" id="UP000290545"/>
    </source>
</evidence>
<dbReference type="EMBL" id="SDHZ01000001">
    <property type="protein sequence ID" value="RXK87046.1"/>
    <property type="molecule type" value="Genomic_DNA"/>
</dbReference>
<dbReference type="Proteomes" id="UP000290545">
    <property type="component" value="Unassembled WGS sequence"/>
</dbReference>
<keyword evidence="2" id="KW-1185">Reference proteome</keyword>
<organism evidence="1 2">
    <name type="scientific">Filimonas effusa</name>
    <dbReference type="NCBI Taxonomy" id="2508721"/>
    <lineage>
        <taxon>Bacteria</taxon>
        <taxon>Pseudomonadati</taxon>
        <taxon>Bacteroidota</taxon>
        <taxon>Chitinophagia</taxon>
        <taxon>Chitinophagales</taxon>
        <taxon>Chitinophagaceae</taxon>
        <taxon>Filimonas</taxon>
    </lineage>
</organism>
<name>A0A4V1MAU0_9BACT</name>
<proteinExistence type="predicted"/>
<accession>A0A4V1MAU0</accession>
<reference evidence="1 2" key="1">
    <citation type="submission" date="2019-01" db="EMBL/GenBank/DDBJ databases">
        <title>Filimonas sp. strain TTM-71.</title>
        <authorList>
            <person name="Chen W.-M."/>
        </authorList>
    </citation>
    <scope>NUCLEOTIDE SEQUENCE [LARGE SCALE GENOMIC DNA]</scope>
    <source>
        <strain evidence="1 2">TTM-71</strain>
    </source>
</reference>
<gene>
    <name evidence="1" type="ORF">ESB13_09750</name>
</gene>
<sequence length="35" mass="4180">MRYSKMTNLWETVLVISLCSLPSNVHYNIQCFLQF</sequence>
<evidence type="ECO:0000313" key="1">
    <source>
        <dbReference type="EMBL" id="RXK87046.1"/>
    </source>
</evidence>